<dbReference type="SUPFAM" id="SSF69255">
    <property type="entry name" value="gp5 N-terminal domain-like"/>
    <property type="match status" value="1"/>
</dbReference>
<dbReference type="InterPro" id="IPR006533">
    <property type="entry name" value="T6SS_Vgr_RhsGE"/>
</dbReference>
<dbReference type="SUPFAM" id="SSF69349">
    <property type="entry name" value="Phage fibre proteins"/>
    <property type="match status" value="1"/>
</dbReference>
<dbReference type="Proteomes" id="UP000054683">
    <property type="component" value="Unassembled WGS sequence"/>
</dbReference>
<dbReference type="Gene3D" id="2.30.110.50">
    <property type="match status" value="1"/>
</dbReference>
<reference evidence="4 5" key="1">
    <citation type="submission" date="2016-01" db="EMBL/GenBank/DDBJ databases">
        <authorList>
            <person name="Oliw E.H."/>
        </authorList>
    </citation>
    <scope>NUCLEOTIDE SEQUENCE [LARGE SCALE GENOMIC DNA]</scope>
    <source>
        <strain evidence="4">LMG 27134</strain>
    </source>
</reference>
<evidence type="ECO:0000259" key="3">
    <source>
        <dbReference type="Pfam" id="PF22178"/>
    </source>
</evidence>
<gene>
    <name evidence="4" type="ORF">AWB69_01776</name>
</gene>
<organism evidence="4 5">
    <name type="scientific">Caballeronia udeis</name>
    <dbReference type="NCBI Taxonomy" id="1232866"/>
    <lineage>
        <taxon>Bacteria</taxon>
        <taxon>Pseudomonadati</taxon>
        <taxon>Pseudomonadota</taxon>
        <taxon>Betaproteobacteria</taxon>
        <taxon>Burkholderiales</taxon>
        <taxon>Burkholderiaceae</taxon>
        <taxon>Caballeronia</taxon>
    </lineage>
</organism>
<dbReference type="InterPro" id="IPR054030">
    <property type="entry name" value="Gp5_Vgr_C"/>
</dbReference>
<dbReference type="OrthoDB" id="1907165at2"/>
<name>A0A158FXQ5_9BURK</name>
<dbReference type="InterPro" id="IPR037026">
    <property type="entry name" value="Vgr_OB-fold_dom_sf"/>
</dbReference>
<dbReference type="InterPro" id="IPR006531">
    <property type="entry name" value="Gp5/Vgr_OB"/>
</dbReference>
<evidence type="ECO:0000313" key="4">
    <source>
        <dbReference type="EMBL" id="SAL24401.1"/>
    </source>
</evidence>
<dbReference type="Gene3D" id="2.40.50.230">
    <property type="entry name" value="Gp5 N-terminal domain"/>
    <property type="match status" value="1"/>
</dbReference>
<comment type="similarity">
    <text evidence="1">Belongs to the VgrG protein family.</text>
</comment>
<dbReference type="Pfam" id="PF04717">
    <property type="entry name" value="Phage_base_V"/>
    <property type="match status" value="1"/>
</dbReference>
<accession>A0A158FXQ5</accession>
<evidence type="ECO:0000313" key="5">
    <source>
        <dbReference type="Proteomes" id="UP000054683"/>
    </source>
</evidence>
<dbReference type="InterPro" id="IPR017847">
    <property type="entry name" value="T6SS_RhsGE_Vgr_subset"/>
</dbReference>
<feature type="domain" description="Gp5/Type VI secretion system Vgr C-terminal trimerisation" evidence="3">
    <location>
        <begin position="456"/>
        <end position="568"/>
    </location>
</feature>
<dbReference type="AlphaFoldDB" id="A0A158FXQ5"/>
<dbReference type="EMBL" id="FCOK02000008">
    <property type="protein sequence ID" value="SAL24401.1"/>
    <property type="molecule type" value="Genomic_DNA"/>
</dbReference>
<dbReference type="RefSeq" id="WP_062084337.1">
    <property type="nucleotide sequence ID" value="NZ_FCOK02000008.1"/>
</dbReference>
<dbReference type="SUPFAM" id="SSF69279">
    <property type="entry name" value="Phage tail proteins"/>
    <property type="match status" value="2"/>
</dbReference>
<dbReference type="NCBIfam" id="TIGR01646">
    <property type="entry name" value="vgr_GE"/>
    <property type="match status" value="1"/>
</dbReference>
<proteinExistence type="inferred from homology"/>
<dbReference type="Gene3D" id="4.10.220.110">
    <property type="match status" value="1"/>
</dbReference>
<feature type="domain" description="Gp5/Type VI secretion system Vgr protein OB-fold" evidence="2">
    <location>
        <begin position="372"/>
        <end position="439"/>
    </location>
</feature>
<dbReference type="NCBIfam" id="TIGR03361">
    <property type="entry name" value="VI_Rhs_Vgr"/>
    <property type="match status" value="1"/>
</dbReference>
<dbReference type="Pfam" id="PF05954">
    <property type="entry name" value="Phage_GPD"/>
    <property type="match status" value="1"/>
</dbReference>
<dbReference type="Gene3D" id="3.55.50.10">
    <property type="entry name" value="Baseplate protein-like domains"/>
    <property type="match status" value="1"/>
</dbReference>
<evidence type="ECO:0000259" key="2">
    <source>
        <dbReference type="Pfam" id="PF04717"/>
    </source>
</evidence>
<protein>
    <submittedName>
        <fullName evidence="4">Rhs element Vgr protein</fullName>
    </submittedName>
</protein>
<evidence type="ECO:0000256" key="1">
    <source>
        <dbReference type="ARBA" id="ARBA00005558"/>
    </source>
</evidence>
<dbReference type="Pfam" id="PF22178">
    <property type="entry name" value="Gp5_trimer_C"/>
    <property type="match status" value="1"/>
</dbReference>
<sequence length="631" mass="67120">MSTVPSQADCFVSVATPFGADVLLLDGFGGREAISEPFHFDLRMHSTNKALDAQTVIGKSVTVTVKDQVGTARYFNGIVKRFAHTGANSQYGFYSAELAPRLWLLTLGQDRMIYQNQSALDIVKAVLGTFQVPLELRISGTGYAVREYCVQYDESAFDFISRLMEEEGIFYFFTFADGAHTMVLADSASAHKVGQPTLYFSPDSSVAPRAERVAEFTLTQNIVSGEHVLADYDYLAAASSTASSSASASVPTGRRYTFPGKYATSAEGTRKSAVRLAAQTVQQQTGHGDSHCYALTAGTSFALSGHVNSALNVSYVVRAVTHTASNDTYSNAFEAFPESVPFRAPLVTPRPVVSGTHTAKVVGSSGEEIWTDANGRVKLKFYWDGSAGADENSSCWVRVAQSSAGQGWGHLFLPRIGQEVVVSYVDGDPDRPLVIGSVYNGQNATPVALPSLQTQSVMLSRSSKGGTAGNEIRMEDKLNSEELYFHAQKDMNVAIENALTTTVIAGAESHVIQKGDRSIDVQTGKETHTVKGTRTLDVTGDETHTNHAAFTQNVSGNYTLKVTGNLVIDVTGSVSIKAGTSLASEGGTTHASKAGTALSSEGMTISHKASATQTVDGGGMLALKGGLVKLN</sequence>